<feature type="domain" description="PPM-type phosphatase" evidence="1">
    <location>
        <begin position="18"/>
        <end position="220"/>
    </location>
</feature>
<dbReference type="Gene3D" id="3.60.40.10">
    <property type="entry name" value="PPM-type phosphatase domain"/>
    <property type="match status" value="1"/>
</dbReference>
<organism evidence="2 3">
    <name type="scientific">Methanospirillum stamsii</name>
    <dbReference type="NCBI Taxonomy" id="1277351"/>
    <lineage>
        <taxon>Archaea</taxon>
        <taxon>Methanobacteriati</taxon>
        <taxon>Methanobacteriota</taxon>
        <taxon>Stenosarchaea group</taxon>
        <taxon>Methanomicrobia</taxon>
        <taxon>Methanomicrobiales</taxon>
        <taxon>Methanospirillaceae</taxon>
        <taxon>Methanospirillum</taxon>
    </lineage>
</organism>
<evidence type="ECO:0000313" key="2">
    <source>
        <dbReference type="EMBL" id="PWR75516.1"/>
    </source>
</evidence>
<dbReference type="InterPro" id="IPR036457">
    <property type="entry name" value="PPM-type-like_dom_sf"/>
</dbReference>
<dbReference type="AlphaFoldDB" id="A0A2V2ND33"/>
<keyword evidence="3" id="KW-1185">Reference proteome</keyword>
<dbReference type="EMBL" id="QGMZ01000010">
    <property type="protein sequence ID" value="PWR75516.1"/>
    <property type="molecule type" value="Genomic_DNA"/>
</dbReference>
<dbReference type="SUPFAM" id="SSF81606">
    <property type="entry name" value="PP2C-like"/>
    <property type="match status" value="1"/>
</dbReference>
<gene>
    <name evidence="2" type="ORF">DLD82_05145</name>
</gene>
<dbReference type="RefSeq" id="WP_109940035.1">
    <property type="nucleotide sequence ID" value="NZ_CP176366.1"/>
</dbReference>
<dbReference type="Pfam" id="PF13672">
    <property type="entry name" value="PP2C_2"/>
    <property type="match status" value="1"/>
</dbReference>
<dbReference type="OrthoDB" id="117884at2157"/>
<dbReference type="Proteomes" id="UP000245934">
    <property type="component" value="Unassembled WGS sequence"/>
</dbReference>
<evidence type="ECO:0000313" key="3">
    <source>
        <dbReference type="Proteomes" id="UP000245934"/>
    </source>
</evidence>
<dbReference type="InterPro" id="IPR001932">
    <property type="entry name" value="PPM-type_phosphatase-like_dom"/>
</dbReference>
<dbReference type="GeneID" id="97609554"/>
<reference evidence="2 3" key="1">
    <citation type="submission" date="2018-05" db="EMBL/GenBank/DDBJ databases">
        <title>Draft genome of Methanospirillum stamsii Pt1.</title>
        <authorList>
            <person name="Dueholm M.S."/>
            <person name="Nielsen P.H."/>
            <person name="Bakmann L.F."/>
            <person name="Otzen D.E."/>
        </authorList>
    </citation>
    <scope>NUCLEOTIDE SEQUENCE [LARGE SCALE GENOMIC DNA]</scope>
    <source>
        <strain evidence="2 3">Pt1</strain>
    </source>
</reference>
<evidence type="ECO:0000259" key="1">
    <source>
        <dbReference type="Pfam" id="PF13672"/>
    </source>
</evidence>
<proteinExistence type="predicted"/>
<sequence>MKTMTGPDYFACGGSVQGTRHIQGSIPCEDAWAFENLPGCLVLAVADGLSSADYGGKGAEAAVTACVREVARLIKMADDDGEIPVSDIIRDGIASGRSCLTALAETNGHPLSSYATTLALVVMKGDCVWCGHIGDGVCACVFGDDVSVLSAPGNAEYANETAVLTARTWEKHLRISSGKADAVLLATDGCQGALIRREEGGLQPYKPFIIPLVKALREYYIEGRDCNAEICDLLFSDRMRALSSDDMTLAAGFSSPGEPV</sequence>
<comment type="caution">
    <text evidence="2">The sequence shown here is derived from an EMBL/GenBank/DDBJ whole genome shotgun (WGS) entry which is preliminary data.</text>
</comment>
<protein>
    <recommendedName>
        <fullName evidence="1">PPM-type phosphatase domain-containing protein</fullName>
    </recommendedName>
</protein>
<name>A0A2V2ND33_9EURY</name>
<accession>A0A2V2ND33</accession>